<proteinExistence type="predicted"/>
<dbReference type="FunFam" id="2.60.40.10:FF:001286">
    <property type="entry name" value="Oncostatin-M-specific receptor subunit beta"/>
    <property type="match status" value="1"/>
</dbReference>
<dbReference type="CDD" id="cd00063">
    <property type="entry name" value="FN3"/>
    <property type="match status" value="2"/>
</dbReference>
<dbReference type="InterPro" id="IPR013783">
    <property type="entry name" value="Ig-like_fold"/>
</dbReference>
<evidence type="ECO:0000256" key="7">
    <source>
        <dbReference type="SAM" id="SignalP"/>
    </source>
</evidence>
<dbReference type="FunFam" id="2.60.40.10:FF:000738">
    <property type="entry name" value="Leukemia inhibitory factor receptor"/>
    <property type="match status" value="1"/>
</dbReference>
<dbReference type="FunFam" id="2.60.40.10:FF:001289">
    <property type="entry name" value="Oncostatin-M-specific receptor subunit beta"/>
    <property type="match status" value="1"/>
</dbReference>
<dbReference type="GO" id="GO:0008284">
    <property type="term" value="P:positive regulation of cell population proliferation"/>
    <property type="evidence" value="ECO:0007669"/>
    <property type="project" value="TreeGrafter"/>
</dbReference>
<dbReference type="AlphaFoldDB" id="A0A9D3WV06"/>
<comment type="caution">
    <text evidence="9">The sequence shown here is derived from an EMBL/GenBank/DDBJ whole genome shotgun (WGS) entry which is preliminary data.</text>
</comment>
<evidence type="ECO:0000256" key="2">
    <source>
        <dbReference type="ARBA" id="ARBA00022737"/>
    </source>
</evidence>
<dbReference type="SUPFAM" id="SSF49265">
    <property type="entry name" value="Fibronectin type III"/>
    <property type="match status" value="3"/>
</dbReference>
<dbReference type="PANTHER" id="PTHR23036">
    <property type="entry name" value="CYTOKINE RECEPTOR"/>
    <property type="match status" value="1"/>
</dbReference>
<feature type="chain" id="PRO_5039061643" description="Fibronectin type-III domain-containing protein" evidence="7">
    <location>
        <begin position="19"/>
        <end position="1030"/>
    </location>
</feature>
<dbReference type="InterPro" id="IPR050379">
    <property type="entry name" value="Type-I_Cytokine_Rcpt"/>
</dbReference>
<dbReference type="InterPro" id="IPR003961">
    <property type="entry name" value="FN3_dom"/>
</dbReference>
<evidence type="ECO:0000313" key="10">
    <source>
        <dbReference type="Proteomes" id="UP000827986"/>
    </source>
</evidence>
<organism evidence="9 10">
    <name type="scientific">Mauremys mutica</name>
    <name type="common">yellowpond turtle</name>
    <dbReference type="NCBI Taxonomy" id="74926"/>
    <lineage>
        <taxon>Eukaryota</taxon>
        <taxon>Metazoa</taxon>
        <taxon>Chordata</taxon>
        <taxon>Craniata</taxon>
        <taxon>Vertebrata</taxon>
        <taxon>Euteleostomi</taxon>
        <taxon>Archelosauria</taxon>
        <taxon>Testudinata</taxon>
        <taxon>Testudines</taxon>
        <taxon>Cryptodira</taxon>
        <taxon>Durocryptodira</taxon>
        <taxon>Testudinoidea</taxon>
        <taxon>Geoemydidae</taxon>
        <taxon>Geoemydinae</taxon>
        <taxon>Mauremys</taxon>
    </lineage>
</organism>
<dbReference type="EMBL" id="JAHDVG010000485">
    <property type="protein sequence ID" value="KAH1168589.1"/>
    <property type="molecule type" value="Genomic_DNA"/>
</dbReference>
<dbReference type="GO" id="GO:0004924">
    <property type="term" value="F:oncostatin-M receptor activity"/>
    <property type="evidence" value="ECO:0007669"/>
    <property type="project" value="TreeGrafter"/>
</dbReference>
<evidence type="ECO:0000256" key="5">
    <source>
        <dbReference type="ARBA" id="ARBA00023180"/>
    </source>
</evidence>
<dbReference type="InterPro" id="IPR048497">
    <property type="entry name" value="LIF-R-like_Ig-like"/>
</dbReference>
<dbReference type="Pfam" id="PF21177">
    <property type="entry name" value="LIF-R_Ig-like"/>
    <property type="match status" value="1"/>
</dbReference>
<dbReference type="Pfam" id="PF17971">
    <property type="entry name" value="LIFR_D2"/>
    <property type="match status" value="1"/>
</dbReference>
<evidence type="ECO:0000256" key="4">
    <source>
        <dbReference type="ARBA" id="ARBA00023170"/>
    </source>
</evidence>
<dbReference type="InterPro" id="IPR036116">
    <property type="entry name" value="FN3_sf"/>
</dbReference>
<feature type="domain" description="Fibronectin type-III" evidence="8">
    <location>
        <begin position="363"/>
        <end position="461"/>
    </location>
</feature>
<evidence type="ECO:0000256" key="6">
    <source>
        <dbReference type="SAM" id="MobiDB-lite"/>
    </source>
</evidence>
<dbReference type="Pfam" id="PF25552">
    <property type="entry name" value="LIFR_D4"/>
    <property type="match status" value="1"/>
</dbReference>
<accession>A0A9D3WV06</accession>
<dbReference type="GO" id="GO:0005127">
    <property type="term" value="F:ciliary neurotrophic factor receptor binding"/>
    <property type="evidence" value="ECO:0007669"/>
    <property type="project" value="TreeGrafter"/>
</dbReference>
<dbReference type="GO" id="GO:0009897">
    <property type="term" value="C:external side of plasma membrane"/>
    <property type="evidence" value="ECO:0007669"/>
    <property type="project" value="TreeGrafter"/>
</dbReference>
<sequence>MDHFVLQTILLYTTLCFSTYQGQVPETQEFLPTFLKVSRNLPLQRLLVEWDVSDLAHQFELEMVFDIQVSQTEEMNVVWTLAVAEHTKWLTDCRTVKFSGTRRNVNSGEYYNTTLNKLNKTLHWSWDSELPLECMSHSVRIRSMVNDERFSKLWSRWSQWETVLGLDTSDDYTPYIFPEDKVVEEGSNVTFCCIGGKDSRILNFLFNYTDYYYPDSNTSQRNMVITMNKVLHAETPGIPAFCNISGKGSKNYSATHLFVGKPPPEPKDLYCDTRNMTTVTCTWNPGEDTYLYGPYSTKYHLFERFSQKPLCYPETETYLEPIRCSWAIGQQMIYNLTLTAQNPLGERSAYFVLDVAHRVHPFPPSDLSVEDMKATEVSLYWSMQPKHKAIKLLCQIENRHPSGQVELHNSSVVQSNSYPHLTLGGLQPFTNYAFRMRCGAASHFWKWSEWSKTIRVRTNEAAPSGKLDVWREVTPVLGGWNVTLFWKPFPDFRANSGGISFEITWEKLEKASEPEHISISASQNSTTISIDNHSYKISMAARNNITSSLPSVIIISRATDNGAEEEVDHTDLEEERVNGTVDGIYISWKATNAFHGYIVDWCNFPRSQHCDFQWKRFDFNTSSCLINSAAFMPGVRYSFRVYGSLANEDFFLGKKVGYTKELAPRLNPQGEITEMTSHTVTITWDSYPINESQPGFIRGYHVYVKTMEEECSLKGSTKHALSDGTVLCKYTIENPEEKRYMVKHLMPETTYALAVKAYTGGGETPIDAYIHVDTLHDSKIYLPVLLVMVHFVLISAVCFWKIKWMKDCCCPEIPNPNKSKALSCNGLKLNSEAVMKLSDCIPDTVVLENTSEANTLQLWSHGTILESESKVINPSWVYFVQNEEGDLMCTQSAPEACTSFENLAYSSQTALGSSLYQNLWMSEKSEPQLSILSYQPQHYIEIPSKDTVTSLREITEREGSLRYISQMEVPRSEVKLSNLPHSTEPLEHSSYKIQTVLGSELVTSTSDEDNHSKNSSTSSNSTVLLLLGRH</sequence>
<feature type="region of interest" description="Disordered" evidence="6">
    <location>
        <begin position="1003"/>
        <end position="1023"/>
    </location>
</feature>
<gene>
    <name evidence="9" type="ORF">KIL84_013179</name>
</gene>
<feature type="domain" description="Fibronectin type-III" evidence="8">
    <location>
        <begin position="664"/>
        <end position="777"/>
    </location>
</feature>
<keyword evidence="3" id="KW-1015">Disulfide bond</keyword>
<name>A0A9D3WV06_9SAUR</name>
<dbReference type="GO" id="GO:0043235">
    <property type="term" value="C:receptor complex"/>
    <property type="evidence" value="ECO:0007669"/>
    <property type="project" value="TreeGrafter"/>
</dbReference>
<evidence type="ECO:0000256" key="1">
    <source>
        <dbReference type="ARBA" id="ARBA00022729"/>
    </source>
</evidence>
<evidence type="ECO:0000256" key="3">
    <source>
        <dbReference type="ARBA" id="ARBA00023157"/>
    </source>
</evidence>
<dbReference type="Gene3D" id="2.60.40.10">
    <property type="entry name" value="Immunoglobulins"/>
    <property type="match status" value="7"/>
</dbReference>
<evidence type="ECO:0000313" key="9">
    <source>
        <dbReference type="EMBL" id="KAH1168589.1"/>
    </source>
</evidence>
<protein>
    <recommendedName>
        <fullName evidence="8">Fibronectin type-III domain-containing protein</fullName>
    </recommendedName>
</protein>
<dbReference type="PROSITE" id="PS50853">
    <property type="entry name" value="FN3"/>
    <property type="match status" value="3"/>
</dbReference>
<feature type="compositionally biased region" description="Low complexity" evidence="6">
    <location>
        <begin position="1013"/>
        <end position="1023"/>
    </location>
</feature>
<reference evidence="9" key="1">
    <citation type="submission" date="2021-09" db="EMBL/GenBank/DDBJ databases">
        <title>The genome of Mauremys mutica provides insights into the evolution of semi-aquatic lifestyle.</title>
        <authorList>
            <person name="Gong S."/>
            <person name="Gao Y."/>
        </authorList>
    </citation>
    <scope>NUCLEOTIDE SEQUENCE</scope>
    <source>
        <strain evidence="9">MM-2020</strain>
        <tissue evidence="9">Muscle</tissue>
    </source>
</reference>
<dbReference type="SMART" id="SM00060">
    <property type="entry name" value="FN3"/>
    <property type="match status" value="3"/>
</dbReference>
<keyword evidence="4" id="KW-0675">Receptor</keyword>
<dbReference type="PANTHER" id="PTHR23036:SF95">
    <property type="entry name" value="ONCOSTATIN-M-SPECIFIC RECEPTOR SUBUNIT BETA"/>
    <property type="match status" value="1"/>
</dbReference>
<dbReference type="Pfam" id="PF00041">
    <property type="entry name" value="fn3"/>
    <property type="match status" value="1"/>
</dbReference>
<keyword evidence="10" id="KW-1185">Reference proteome</keyword>
<feature type="signal peptide" evidence="7">
    <location>
        <begin position="1"/>
        <end position="18"/>
    </location>
</feature>
<dbReference type="GO" id="GO:0019955">
    <property type="term" value="F:cytokine binding"/>
    <property type="evidence" value="ECO:0007669"/>
    <property type="project" value="TreeGrafter"/>
</dbReference>
<keyword evidence="1 7" id="KW-0732">Signal</keyword>
<keyword evidence="5" id="KW-0325">Glycoprotein</keyword>
<evidence type="ECO:0000259" key="8">
    <source>
        <dbReference type="PROSITE" id="PS50853"/>
    </source>
</evidence>
<keyword evidence="2" id="KW-0677">Repeat</keyword>
<feature type="domain" description="Fibronectin type-III" evidence="8">
    <location>
        <begin position="463"/>
        <end position="562"/>
    </location>
</feature>
<dbReference type="InterPro" id="IPR040817">
    <property type="entry name" value="LIFR_D2"/>
</dbReference>
<dbReference type="Proteomes" id="UP000827986">
    <property type="component" value="Unassembled WGS sequence"/>
</dbReference>